<dbReference type="EMBL" id="BGZK01000270">
    <property type="protein sequence ID" value="GBP33190.1"/>
    <property type="molecule type" value="Genomic_DNA"/>
</dbReference>
<keyword evidence="2" id="KW-1185">Reference proteome</keyword>
<protein>
    <submittedName>
        <fullName evidence="1">Uncharacterized protein</fullName>
    </submittedName>
</protein>
<gene>
    <name evidence="1" type="ORF">EVAR_14871_1</name>
</gene>
<dbReference type="AlphaFoldDB" id="A0A4C1V3S2"/>
<evidence type="ECO:0000313" key="1">
    <source>
        <dbReference type="EMBL" id="GBP33190.1"/>
    </source>
</evidence>
<organism evidence="1 2">
    <name type="scientific">Eumeta variegata</name>
    <name type="common">Bagworm moth</name>
    <name type="synonym">Eumeta japonica</name>
    <dbReference type="NCBI Taxonomy" id="151549"/>
    <lineage>
        <taxon>Eukaryota</taxon>
        <taxon>Metazoa</taxon>
        <taxon>Ecdysozoa</taxon>
        <taxon>Arthropoda</taxon>
        <taxon>Hexapoda</taxon>
        <taxon>Insecta</taxon>
        <taxon>Pterygota</taxon>
        <taxon>Neoptera</taxon>
        <taxon>Endopterygota</taxon>
        <taxon>Lepidoptera</taxon>
        <taxon>Glossata</taxon>
        <taxon>Ditrysia</taxon>
        <taxon>Tineoidea</taxon>
        <taxon>Psychidae</taxon>
        <taxon>Oiketicinae</taxon>
        <taxon>Eumeta</taxon>
    </lineage>
</organism>
<name>A0A4C1V3S2_EUMVA</name>
<evidence type="ECO:0000313" key="2">
    <source>
        <dbReference type="Proteomes" id="UP000299102"/>
    </source>
</evidence>
<sequence>MSRCANIVRILLLIRSSRPPAPTVPQVALTRAQAFVMIAVTLPRCSSAVRSPPGPIVYAGGAAGKSYIGVAGRRGKAQIAVYSWLIGCEGPAHARRRRAAKACGAIGRVIESTASNIHDCVETSRIKAAWISKSVLDWKPYRRDNYANFQHRFWTVCDVCRYLTPLNDYRQRQPHDGRAANIYVT</sequence>
<reference evidence="1 2" key="1">
    <citation type="journal article" date="2019" name="Commun. Biol.">
        <title>The bagworm genome reveals a unique fibroin gene that provides high tensile strength.</title>
        <authorList>
            <person name="Kono N."/>
            <person name="Nakamura H."/>
            <person name="Ohtoshi R."/>
            <person name="Tomita M."/>
            <person name="Numata K."/>
            <person name="Arakawa K."/>
        </authorList>
    </citation>
    <scope>NUCLEOTIDE SEQUENCE [LARGE SCALE GENOMIC DNA]</scope>
</reference>
<proteinExistence type="predicted"/>
<dbReference type="Proteomes" id="UP000299102">
    <property type="component" value="Unassembled WGS sequence"/>
</dbReference>
<comment type="caution">
    <text evidence="1">The sequence shown here is derived from an EMBL/GenBank/DDBJ whole genome shotgun (WGS) entry which is preliminary data.</text>
</comment>
<accession>A0A4C1V3S2</accession>